<evidence type="ECO:0000259" key="10">
    <source>
        <dbReference type="PROSITE" id="PS50089"/>
    </source>
</evidence>
<dbReference type="GO" id="GO:0008270">
    <property type="term" value="F:zinc ion binding"/>
    <property type="evidence" value="ECO:0007669"/>
    <property type="project" value="UniProtKB-KW"/>
</dbReference>
<dbReference type="CDD" id="cd16456">
    <property type="entry name" value="RING-H2_APC11"/>
    <property type="match status" value="1"/>
</dbReference>
<dbReference type="GO" id="GO:0051301">
    <property type="term" value="P:cell division"/>
    <property type="evidence" value="ECO:0007669"/>
    <property type="project" value="UniProtKB-KW"/>
</dbReference>
<accession>A0A1V2LGM5</accession>
<dbReference type="GO" id="GO:0031145">
    <property type="term" value="P:anaphase-promoting complex-dependent catabolic process"/>
    <property type="evidence" value="ECO:0007669"/>
    <property type="project" value="InterPro"/>
</dbReference>
<gene>
    <name evidence="12" type="ORF">BOH78_4639</name>
    <name evidence="11" type="ORF">C5L36_0B07375</name>
</gene>
<evidence type="ECO:0000256" key="9">
    <source>
        <dbReference type="PROSITE-ProRule" id="PRU00175"/>
    </source>
</evidence>
<dbReference type="Proteomes" id="UP000189274">
    <property type="component" value="Unassembled WGS sequence"/>
</dbReference>
<dbReference type="PROSITE" id="PS50089">
    <property type="entry name" value="ZF_RING_2"/>
    <property type="match status" value="1"/>
</dbReference>
<evidence type="ECO:0000256" key="8">
    <source>
        <dbReference type="ARBA" id="ARBA00023306"/>
    </source>
</evidence>
<reference evidence="11 14" key="3">
    <citation type="submission" date="2018-06" db="EMBL/GenBank/DDBJ databases">
        <title>Population genomics shows no distinction between pathogenic Candida krusei and environmental Pichia kudriavzevii: One species, four names.</title>
        <authorList>
            <person name="Douglass A.P."/>
            <person name="Offei B."/>
            <person name="Braun-Galleani S."/>
            <person name="Coughlan A.Y."/>
            <person name="Martos A."/>
            <person name="Ortiz-Merino R.A."/>
            <person name="Byrne K.P."/>
            <person name="Wolfe K.H."/>
        </authorList>
    </citation>
    <scope>NUCLEOTIDE SEQUENCE [LARGE SCALE GENOMIC DNA]</scope>
    <source>
        <strain evidence="11 14">CBS573</strain>
    </source>
</reference>
<evidence type="ECO:0000313" key="13">
    <source>
        <dbReference type="Proteomes" id="UP000189274"/>
    </source>
</evidence>
<name>A0A1V2LGM5_PICKU</name>
<keyword evidence="6" id="KW-0833">Ubl conjugation pathway</keyword>
<keyword evidence="14" id="KW-1185">Reference proteome</keyword>
<sequence>MKISVREVYPTYTWHWQLPTPSSDDVCGICRVSFDGTCPNCIYPGDGCPLTVGTCVHAFHEHCIAKWLDQDGSKGLCPMCRQHFQRQEEP</sequence>
<proteinExistence type="predicted"/>
<dbReference type="InterPro" id="IPR013083">
    <property type="entry name" value="Znf_RING/FYVE/PHD"/>
</dbReference>
<dbReference type="SUPFAM" id="SSF57850">
    <property type="entry name" value="RING/U-box"/>
    <property type="match status" value="1"/>
</dbReference>
<keyword evidence="5" id="KW-0498">Mitosis</keyword>
<dbReference type="OrthoDB" id="1681166at2759"/>
<organism evidence="12 13">
    <name type="scientific">Pichia kudriavzevii</name>
    <name type="common">Yeast</name>
    <name type="synonym">Issatchenkia orientalis</name>
    <dbReference type="NCBI Taxonomy" id="4909"/>
    <lineage>
        <taxon>Eukaryota</taxon>
        <taxon>Fungi</taxon>
        <taxon>Dikarya</taxon>
        <taxon>Ascomycota</taxon>
        <taxon>Saccharomycotina</taxon>
        <taxon>Pichiomycetes</taxon>
        <taxon>Pichiales</taxon>
        <taxon>Pichiaceae</taxon>
        <taxon>Pichia</taxon>
    </lineage>
</organism>
<dbReference type="Pfam" id="PF12861">
    <property type="entry name" value="zf-ANAPC11"/>
    <property type="match status" value="1"/>
</dbReference>
<evidence type="ECO:0000256" key="7">
    <source>
        <dbReference type="ARBA" id="ARBA00022833"/>
    </source>
</evidence>
<dbReference type="InterPro" id="IPR051031">
    <property type="entry name" value="RING-box_E3_Ubiquitin_Ligase"/>
</dbReference>
<dbReference type="AlphaFoldDB" id="A0A1V2LGM5"/>
<dbReference type="EMBL" id="CP028774">
    <property type="protein sequence ID" value="AWU75487.1"/>
    <property type="molecule type" value="Genomic_DNA"/>
</dbReference>
<feature type="domain" description="RING-type" evidence="10">
    <location>
        <begin position="38"/>
        <end position="81"/>
    </location>
</feature>
<dbReference type="STRING" id="4909.A0A1V2LGM5"/>
<reference evidence="13" key="1">
    <citation type="journal article" date="2017" name="Genome Announc.">
        <title>Genome sequences of Cyberlindnera fabianii 65, Pichia kudriavzevii 129, and Saccharomyces cerevisiae 131 isolated from fermented masau fruits in Zimbabwe.</title>
        <authorList>
            <person name="van Rijswijck I.M.H."/>
            <person name="Derks M.F.L."/>
            <person name="Abee T."/>
            <person name="de Ridder D."/>
            <person name="Smid E.J."/>
        </authorList>
    </citation>
    <scope>NUCLEOTIDE SEQUENCE [LARGE SCALE GENOMIC DNA]</scope>
    <source>
        <strain evidence="13">129</strain>
    </source>
</reference>
<dbReference type="PANTHER" id="PTHR11210">
    <property type="entry name" value="RING BOX"/>
    <property type="match status" value="1"/>
</dbReference>
<keyword evidence="2" id="KW-0132">Cell division</keyword>
<protein>
    <recommendedName>
        <fullName evidence="1">Anaphase-promoting complex subunit 11</fullName>
    </recommendedName>
</protein>
<dbReference type="GO" id="GO:0097602">
    <property type="term" value="F:cullin family protein binding"/>
    <property type="evidence" value="ECO:0007669"/>
    <property type="project" value="InterPro"/>
</dbReference>
<dbReference type="InterPro" id="IPR024991">
    <property type="entry name" value="RING-H2_APC11"/>
</dbReference>
<dbReference type="VEuPathDB" id="FungiDB:C5L36_0B07375"/>
<reference evidence="12" key="2">
    <citation type="submission" date="2017-01" db="EMBL/GenBank/DDBJ databases">
        <authorList>
            <person name="Mah S.A."/>
            <person name="Swanson W.J."/>
            <person name="Moy G.W."/>
            <person name="Vacquier V.D."/>
        </authorList>
    </citation>
    <scope>NUCLEOTIDE SEQUENCE [LARGE SCALE GENOMIC DNA]</scope>
    <source>
        <strain evidence="12">129</strain>
    </source>
</reference>
<keyword evidence="4 9" id="KW-0863">Zinc-finger</keyword>
<dbReference type="Gene3D" id="3.30.40.10">
    <property type="entry name" value="Zinc/RING finger domain, C3HC4 (zinc finger)"/>
    <property type="match status" value="1"/>
</dbReference>
<evidence type="ECO:0000256" key="5">
    <source>
        <dbReference type="ARBA" id="ARBA00022776"/>
    </source>
</evidence>
<evidence type="ECO:0000313" key="14">
    <source>
        <dbReference type="Proteomes" id="UP000249293"/>
    </source>
</evidence>
<evidence type="ECO:0000256" key="3">
    <source>
        <dbReference type="ARBA" id="ARBA00022723"/>
    </source>
</evidence>
<evidence type="ECO:0000313" key="12">
    <source>
        <dbReference type="EMBL" id="ONH71166.1"/>
    </source>
</evidence>
<dbReference type="InterPro" id="IPR001841">
    <property type="entry name" value="Znf_RING"/>
</dbReference>
<evidence type="ECO:0000256" key="2">
    <source>
        <dbReference type="ARBA" id="ARBA00022618"/>
    </source>
</evidence>
<dbReference type="EMBL" id="MQVM01000041">
    <property type="protein sequence ID" value="ONH71166.1"/>
    <property type="molecule type" value="Genomic_DNA"/>
</dbReference>
<evidence type="ECO:0000256" key="4">
    <source>
        <dbReference type="ARBA" id="ARBA00022771"/>
    </source>
</evidence>
<dbReference type="GO" id="GO:0005680">
    <property type="term" value="C:anaphase-promoting complex"/>
    <property type="evidence" value="ECO:0007669"/>
    <property type="project" value="InterPro"/>
</dbReference>
<keyword evidence="3" id="KW-0479">Metal-binding</keyword>
<dbReference type="GO" id="GO:0061630">
    <property type="term" value="F:ubiquitin protein ligase activity"/>
    <property type="evidence" value="ECO:0007669"/>
    <property type="project" value="InterPro"/>
</dbReference>
<evidence type="ECO:0000256" key="1">
    <source>
        <dbReference type="ARBA" id="ARBA00013928"/>
    </source>
</evidence>
<evidence type="ECO:0000256" key="6">
    <source>
        <dbReference type="ARBA" id="ARBA00022786"/>
    </source>
</evidence>
<keyword evidence="8" id="KW-0131">Cell cycle</keyword>
<dbReference type="Proteomes" id="UP000249293">
    <property type="component" value="Chromosome 2"/>
</dbReference>
<evidence type="ECO:0000313" key="11">
    <source>
        <dbReference type="EMBL" id="AWU75487.1"/>
    </source>
</evidence>
<keyword evidence="7" id="KW-0862">Zinc</keyword>